<gene>
    <name evidence="2" type="ORF">B0I18_102217</name>
</gene>
<dbReference type="AlphaFoldDB" id="A0A2P8D7R6"/>
<protein>
    <submittedName>
        <fullName evidence="2">Uncharacterized protein</fullName>
    </submittedName>
</protein>
<keyword evidence="3" id="KW-1185">Reference proteome</keyword>
<evidence type="ECO:0000313" key="2">
    <source>
        <dbReference type="EMBL" id="PSK93247.1"/>
    </source>
</evidence>
<dbReference type="Proteomes" id="UP000240572">
    <property type="component" value="Unassembled WGS sequence"/>
</dbReference>
<proteinExistence type="predicted"/>
<accession>A0A2P8D7R6</accession>
<name>A0A2P8D7R6_9BACT</name>
<sequence>MKKLFAMLLLSGAAVSANAALFITNNTSCIIALEAYAHDANLPASCSYYTWFKINPNTSDAYNNVNSLNGGTGWRYTSVGPSGYATMTTAGSGWDAATFHTSITGPTAPLVGNTGTCATGTYSSLNQPGTSCPTLQMTWMNLGGNNVLLTIDP</sequence>
<feature type="signal peptide" evidence="1">
    <location>
        <begin position="1"/>
        <end position="19"/>
    </location>
</feature>
<organism evidence="2 3">
    <name type="scientific">Taibaiella chishuiensis</name>
    <dbReference type="NCBI Taxonomy" id="1434707"/>
    <lineage>
        <taxon>Bacteria</taxon>
        <taxon>Pseudomonadati</taxon>
        <taxon>Bacteroidota</taxon>
        <taxon>Chitinophagia</taxon>
        <taxon>Chitinophagales</taxon>
        <taxon>Chitinophagaceae</taxon>
        <taxon>Taibaiella</taxon>
    </lineage>
</organism>
<comment type="caution">
    <text evidence="2">The sequence shown here is derived from an EMBL/GenBank/DDBJ whole genome shotgun (WGS) entry which is preliminary data.</text>
</comment>
<feature type="chain" id="PRO_5015161282" evidence="1">
    <location>
        <begin position="20"/>
        <end position="153"/>
    </location>
</feature>
<keyword evidence="1" id="KW-0732">Signal</keyword>
<dbReference type="EMBL" id="PYGD01000002">
    <property type="protein sequence ID" value="PSK93247.1"/>
    <property type="molecule type" value="Genomic_DNA"/>
</dbReference>
<evidence type="ECO:0000256" key="1">
    <source>
        <dbReference type="SAM" id="SignalP"/>
    </source>
</evidence>
<evidence type="ECO:0000313" key="3">
    <source>
        <dbReference type="Proteomes" id="UP000240572"/>
    </source>
</evidence>
<dbReference type="RefSeq" id="WP_106522265.1">
    <property type="nucleotide sequence ID" value="NZ_PYGD01000002.1"/>
</dbReference>
<reference evidence="2 3" key="1">
    <citation type="submission" date="2018-03" db="EMBL/GenBank/DDBJ databases">
        <title>Genomic Encyclopedia of Type Strains, Phase III (KMG-III): the genomes of soil and plant-associated and newly described type strains.</title>
        <authorList>
            <person name="Whitman W."/>
        </authorList>
    </citation>
    <scope>NUCLEOTIDE SEQUENCE [LARGE SCALE GENOMIC DNA]</scope>
    <source>
        <strain evidence="2 3">CGMCC 1.12700</strain>
    </source>
</reference>
<dbReference type="OrthoDB" id="683298at2"/>